<accession>A0A1V0SLE6</accession>
<keyword evidence="1" id="KW-0175">Coiled coil</keyword>
<name>A0A1V0SLE6_9VIRU</name>
<feature type="coiled-coil region" evidence="1">
    <location>
        <begin position="344"/>
        <end position="398"/>
    </location>
</feature>
<proteinExistence type="predicted"/>
<reference evidence="3" key="1">
    <citation type="journal article" date="2017" name="Science">
        <title>Giant viruses with an expanded complement of translation system components.</title>
        <authorList>
            <person name="Schulz F."/>
            <person name="Yutin N."/>
            <person name="Ivanova N.N."/>
            <person name="Ortega D.R."/>
            <person name="Lee T.K."/>
            <person name="Vierheilig J."/>
            <person name="Daims H."/>
            <person name="Horn M."/>
            <person name="Wagner M."/>
            <person name="Jensen G.J."/>
            <person name="Kyrpides N.C."/>
            <person name="Koonin E.V."/>
            <person name="Woyke T."/>
        </authorList>
    </citation>
    <scope>NUCLEOTIDE SEQUENCE</scope>
    <source>
        <strain evidence="3">KNV1</strain>
    </source>
</reference>
<protein>
    <submittedName>
        <fullName evidence="3">Uncharacterized protein</fullName>
    </submittedName>
</protein>
<organism evidence="3">
    <name type="scientific">Klosneuvirus KNV1</name>
    <dbReference type="NCBI Taxonomy" id="1977640"/>
    <lineage>
        <taxon>Viruses</taxon>
        <taxon>Varidnaviria</taxon>
        <taxon>Bamfordvirae</taxon>
        <taxon>Nucleocytoviricota</taxon>
        <taxon>Megaviricetes</taxon>
        <taxon>Imitervirales</taxon>
        <taxon>Mimiviridae</taxon>
        <taxon>Klosneuvirinae</taxon>
        <taxon>Klosneuvirus</taxon>
    </lineage>
</organism>
<dbReference type="EMBL" id="KY684114">
    <property type="protein sequence ID" value="ARF12557.1"/>
    <property type="molecule type" value="Genomic_DNA"/>
</dbReference>
<evidence type="ECO:0000256" key="1">
    <source>
        <dbReference type="SAM" id="Coils"/>
    </source>
</evidence>
<evidence type="ECO:0000256" key="2">
    <source>
        <dbReference type="SAM" id="MobiDB-lite"/>
    </source>
</evidence>
<evidence type="ECO:0000313" key="3">
    <source>
        <dbReference type="EMBL" id="ARF12557.1"/>
    </source>
</evidence>
<feature type="region of interest" description="Disordered" evidence="2">
    <location>
        <begin position="762"/>
        <end position="782"/>
    </location>
</feature>
<gene>
    <name evidence="3" type="ORF">Klosneuvirus_7_2</name>
</gene>
<sequence length="799" mass="95625">MNKHISIKVKLEKLLWKKMNYDNLYDAITRTNILIDNGSLFIRSYILYVIEYNKNNEEKISEPIVDIDFIRMAFSIISNDDSPKKGRPFNENKTYLLNQLKTYFAIFKEKTNMEITNANKLSYILGQTYEQIYISIINNIIYHFDKHVWKFIKASNLSEYGSIKIANDSNKLTEFYSEMAKIKNDLFNNSLTSNIKYHDWINSIRQFIIPYTYIETKFETDVNKNTFSYLKCMQYINNYIQSKDLKSYQIFPLKTSCYNNHVKINTSALIDLFYGSSKLNELTKYDYLSITGDTKFQEKVWNDIFHFKNTMGKYMYKHTNYSFNYEIETDGFAVSLNFIQNNEIENKEKRKKNFKLARQKTNLNKQNKTKTEYDIDLKIKQDNKLQSKEDQLKTTKQRTLDSKKEFKKLSKEDQEKLKNKLNDKNEFPYIDKVLMDEDKRKLFEEDFINGNLIYCDPGKRSPLYLMASNNKIHMKEKELVTNNFGVSIWNNHKIMNYTNNTRQLFFKKKEYSKLIENWKKNNSSKKFRAEIKKIFNNEYETFEELEEVILYNIKSLKEMEIELSNCNKKSCIHDEFLKYVIKKLEYNNKVKKQYDTSYLEKLNWYTYLNKNKHENELLNQIENEFGKDIKIIIGDWSGKGCVKYMSTPNISLKRKLAERFKVYLIDEYLTSKIHYNHKIRCENLKIKSEEKEVNSYQSNKQFNTSFKRLHSILTYKIVKEEMGCKKIEMGCINRDKNSVLNMETIVKGLLENGKRPDIFSRKETNHYDRKVNHNDARGTNRRNEKLIKQIESDTKNKSI</sequence>